<dbReference type="PANTHER" id="PTHR19306:SF6">
    <property type="entry name" value="STRUCTURAL MAINTENANCE OF CHROMOSOMES PROTEIN 6"/>
    <property type="match status" value="1"/>
</dbReference>
<evidence type="ECO:0000256" key="4">
    <source>
        <dbReference type="ARBA" id="ARBA00022454"/>
    </source>
</evidence>
<dbReference type="GO" id="GO:0051276">
    <property type="term" value="P:chromosome organization"/>
    <property type="evidence" value="ECO:0007669"/>
    <property type="project" value="UniProtKB-ARBA"/>
</dbReference>
<name>A0A7S1SHS8_9CHLO</name>
<dbReference type="GO" id="GO:0000724">
    <property type="term" value="P:double-strand break repair via homologous recombination"/>
    <property type="evidence" value="ECO:0007669"/>
    <property type="project" value="TreeGrafter"/>
</dbReference>
<keyword evidence="10" id="KW-0234">DNA repair</keyword>
<evidence type="ECO:0000259" key="14">
    <source>
        <dbReference type="Pfam" id="PF02463"/>
    </source>
</evidence>
<feature type="coiled-coil region" evidence="12">
    <location>
        <begin position="197"/>
        <end position="241"/>
    </location>
</feature>
<feature type="region of interest" description="Disordered" evidence="13">
    <location>
        <begin position="891"/>
        <end position="913"/>
    </location>
</feature>
<dbReference type="GO" id="GO:0005524">
    <property type="term" value="F:ATP binding"/>
    <property type="evidence" value="ECO:0007669"/>
    <property type="project" value="UniProtKB-KW"/>
</dbReference>
<evidence type="ECO:0000256" key="1">
    <source>
        <dbReference type="ARBA" id="ARBA00004123"/>
    </source>
</evidence>
<feature type="coiled-coil region" evidence="12">
    <location>
        <begin position="676"/>
        <end position="833"/>
    </location>
</feature>
<dbReference type="GO" id="GO:0005634">
    <property type="term" value="C:nucleus"/>
    <property type="evidence" value="ECO:0007669"/>
    <property type="project" value="UniProtKB-SubCell"/>
</dbReference>
<dbReference type="Pfam" id="PF02463">
    <property type="entry name" value="SMC_N"/>
    <property type="match status" value="1"/>
</dbReference>
<keyword evidence="11" id="KW-0539">Nucleus</keyword>
<comment type="similarity">
    <text evidence="3">Belongs to the SMC family. SMC6 subfamily.</text>
</comment>
<evidence type="ECO:0000256" key="7">
    <source>
        <dbReference type="ARBA" id="ARBA00022840"/>
    </source>
</evidence>
<dbReference type="InterPro" id="IPR003395">
    <property type="entry name" value="RecF/RecN/SMC_N"/>
</dbReference>
<gene>
    <name evidence="15" type="ORF">TCHU04912_LOCUS1430</name>
</gene>
<keyword evidence="7" id="KW-0067">ATP-binding</keyword>
<sequence length="1105" mass="124191">MAMTQTVHADEDDKHRAGQLHKLRLENFMCHENFEMTFGAHVNFISGTNGSGKSAVLQGIQACLGVRASDTGRSSSLSSFVKEGANYALIAVTVFNTGEDAYQPEIYGDFITVERRIGPQSGFVLKNASGRKVASGRNALTAMLDALNLNASNPVAVLTQDTARTFLAGAASDKRKYDLFMEASLLEEISENYNASAEAIEAQKSTLVAKKQELEASKEKLEELRQKVKDLQRVKDKKEDSEMLTKALAWTRVYEHDPYLEKVRIRLEVQGPEKLEALDTQCMQADADAKVLSEELQKQKASINDLSSEIQRLLHEATRLQNEHKKTKAKFLEASKRVEHVQRDLAEAYQKRNDIASSAAEEHQELINSTQAALAEYKETLNSLDQQSQALDTQEYEANATVNEQHAVLQGIAKDEEDLKLTLRAIRKTISDGEGELKGFRSTTADDVLRFFRNDQREQIKKLLSAISGQATLFHYPPVGPIGQHLAISDERWAVAVQAAIGPLFGKFIVHNNHDADVLRRLAGKSGIDLRYFSFAVRRFDLPLHQIPDRQRPQGVTTLLDILACKSVEVEAIVLNYLIDQGGIERIALASSKEEGTGLAYGPRYREIISRVYLADGSFLYQKGRSQTFVGGGRGLRPTLSVDVASQVAGIRQYIAEQGQLLRQTQQQFEQVVARKREAEGVLRKAKSKCQGIRRQRLALESQRNTANSQRPEDLMPQEDAATLVAAQLEEVDNEIVHLEQKLNDKKKMKREAKTVEEAALSAVKSKKVESDQLKTRNEERSAELNDKAEGVRIARENAEQLRKKKAVLEKKLEQLEIQKAQAESQRRQALETAKEVCTEAEGNGSLDYVNDLFRRELGQDAADEDVAACMEADRLEDELKKVLKEVHRQEGRAGGTLDELEPRLEAEEKKQRTKKRRYEQFCDPVRMLANGLDTRRKRLKDMGRRIESQVQTRFKHYMSQKGNVGTIRLNRNEGKLVMSVTMSNSKNEKNSGAVEDLKSLSGGEKSFTTVSFILALGEITENPFRAMDEFDVYMDAVNRRISMQSLIKFAFQLSHVQFLFLTPQDISAVEDAKRACQKEGEIELSDSFIKVVRMQPARENAIRS</sequence>
<keyword evidence="4" id="KW-0158">Chromosome</keyword>
<dbReference type="EMBL" id="HBGG01002782">
    <property type="protein sequence ID" value="CAD9199197.1"/>
    <property type="molecule type" value="Transcribed_RNA"/>
</dbReference>
<evidence type="ECO:0000256" key="3">
    <source>
        <dbReference type="ARBA" id="ARBA00006793"/>
    </source>
</evidence>
<evidence type="ECO:0000256" key="8">
    <source>
        <dbReference type="ARBA" id="ARBA00023054"/>
    </source>
</evidence>
<evidence type="ECO:0000256" key="12">
    <source>
        <dbReference type="SAM" id="Coils"/>
    </source>
</evidence>
<evidence type="ECO:0000256" key="5">
    <source>
        <dbReference type="ARBA" id="ARBA00022741"/>
    </source>
</evidence>
<keyword evidence="6" id="KW-0227">DNA damage</keyword>
<keyword evidence="9" id="KW-0233">DNA recombination</keyword>
<feature type="coiled-coil region" evidence="12">
    <location>
        <begin position="275"/>
        <end position="330"/>
    </location>
</feature>
<evidence type="ECO:0000256" key="11">
    <source>
        <dbReference type="ARBA" id="ARBA00023242"/>
    </source>
</evidence>
<accession>A0A7S1SHS8</accession>
<dbReference type="GO" id="GO:0030915">
    <property type="term" value="C:Smc5-Smc6 complex"/>
    <property type="evidence" value="ECO:0007669"/>
    <property type="project" value="TreeGrafter"/>
</dbReference>
<feature type="compositionally biased region" description="Basic and acidic residues" evidence="13">
    <location>
        <begin position="901"/>
        <end position="911"/>
    </location>
</feature>
<comment type="subcellular location">
    <subcellularLocation>
        <location evidence="2">Chromosome</location>
    </subcellularLocation>
    <subcellularLocation>
        <location evidence="1">Nucleus</location>
    </subcellularLocation>
</comment>
<proteinExistence type="inferred from homology"/>
<evidence type="ECO:0000256" key="2">
    <source>
        <dbReference type="ARBA" id="ARBA00004286"/>
    </source>
</evidence>
<protein>
    <recommendedName>
        <fullName evidence="14">RecF/RecN/SMC N-terminal domain-containing protein</fullName>
    </recommendedName>
</protein>
<keyword evidence="8 12" id="KW-0175">Coiled coil</keyword>
<organism evidence="15">
    <name type="scientific">Tetraselmis chuii</name>
    <dbReference type="NCBI Taxonomy" id="63592"/>
    <lineage>
        <taxon>Eukaryota</taxon>
        <taxon>Viridiplantae</taxon>
        <taxon>Chlorophyta</taxon>
        <taxon>core chlorophytes</taxon>
        <taxon>Chlorodendrophyceae</taxon>
        <taxon>Chlorodendrales</taxon>
        <taxon>Chlorodendraceae</taxon>
        <taxon>Tetraselmis</taxon>
    </lineage>
</organism>
<feature type="domain" description="RecF/RecN/SMC N-terminal" evidence="14">
    <location>
        <begin position="20"/>
        <end position="1063"/>
    </location>
</feature>
<dbReference type="InterPro" id="IPR027417">
    <property type="entry name" value="P-loop_NTPase"/>
</dbReference>
<evidence type="ECO:0000256" key="9">
    <source>
        <dbReference type="ARBA" id="ARBA00023172"/>
    </source>
</evidence>
<dbReference type="AlphaFoldDB" id="A0A7S1SHS8"/>
<dbReference type="GO" id="GO:0035861">
    <property type="term" value="C:site of double-strand break"/>
    <property type="evidence" value="ECO:0007669"/>
    <property type="project" value="TreeGrafter"/>
</dbReference>
<evidence type="ECO:0000256" key="6">
    <source>
        <dbReference type="ARBA" id="ARBA00022763"/>
    </source>
</evidence>
<dbReference type="Gene3D" id="3.40.50.300">
    <property type="entry name" value="P-loop containing nucleotide triphosphate hydrolases"/>
    <property type="match status" value="2"/>
</dbReference>
<evidence type="ECO:0000313" key="15">
    <source>
        <dbReference type="EMBL" id="CAD9199197.1"/>
    </source>
</evidence>
<dbReference type="GO" id="GO:0003684">
    <property type="term" value="F:damaged DNA binding"/>
    <property type="evidence" value="ECO:0007669"/>
    <property type="project" value="TreeGrafter"/>
</dbReference>
<keyword evidence="5" id="KW-0547">Nucleotide-binding</keyword>
<feature type="coiled-coil region" evidence="12">
    <location>
        <begin position="360"/>
        <end position="394"/>
    </location>
</feature>
<evidence type="ECO:0000256" key="13">
    <source>
        <dbReference type="SAM" id="MobiDB-lite"/>
    </source>
</evidence>
<dbReference type="SUPFAM" id="SSF52540">
    <property type="entry name" value="P-loop containing nucleoside triphosphate hydrolases"/>
    <property type="match status" value="2"/>
</dbReference>
<evidence type="ECO:0000256" key="10">
    <source>
        <dbReference type="ARBA" id="ARBA00023204"/>
    </source>
</evidence>
<dbReference type="PANTHER" id="PTHR19306">
    <property type="entry name" value="STRUCTURAL MAINTENANCE OF CHROMOSOMES 5,6 SMC5, SMC6"/>
    <property type="match status" value="1"/>
</dbReference>
<dbReference type="GO" id="GO:0003697">
    <property type="term" value="F:single-stranded DNA binding"/>
    <property type="evidence" value="ECO:0007669"/>
    <property type="project" value="TreeGrafter"/>
</dbReference>
<reference evidence="15" key="1">
    <citation type="submission" date="2021-01" db="EMBL/GenBank/DDBJ databases">
        <authorList>
            <person name="Corre E."/>
            <person name="Pelletier E."/>
            <person name="Niang G."/>
            <person name="Scheremetjew M."/>
            <person name="Finn R."/>
            <person name="Kale V."/>
            <person name="Holt S."/>
            <person name="Cochrane G."/>
            <person name="Meng A."/>
            <person name="Brown T."/>
            <person name="Cohen L."/>
        </authorList>
    </citation>
    <scope>NUCLEOTIDE SEQUENCE</scope>
    <source>
        <strain evidence="15">PLY429</strain>
    </source>
</reference>